<gene>
    <name evidence="2" type="ORF">FHK92_26260</name>
</gene>
<evidence type="ECO:0000256" key="1">
    <source>
        <dbReference type="SAM" id="MobiDB-lite"/>
    </source>
</evidence>
<dbReference type="EMBL" id="VDLV01000058">
    <property type="protein sequence ID" value="MBA1381251.1"/>
    <property type="molecule type" value="Genomic_DNA"/>
</dbReference>
<evidence type="ECO:0000313" key="3">
    <source>
        <dbReference type="Proteomes" id="UP000572407"/>
    </source>
</evidence>
<reference evidence="2 3" key="1">
    <citation type="submission" date="2019-06" db="EMBL/GenBank/DDBJ databases">
        <title>Analysis of the biodiversity of Brassica napus bacterial endophytes for the selection of potential efficient biofertilizers for rapeseed crops.</title>
        <authorList>
            <person name="Jimenez-Gomez A."/>
            <person name="Saati-Santamaria Z."/>
            <person name="Menendez E."/>
            <person name="Rivas R."/>
            <person name="Mateos P.F."/>
            <person name="Velazquez E."/>
            <person name="Garcia-Fraile P."/>
        </authorList>
    </citation>
    <scope>NUCLEOTIDE SEQUENCE [LARGE SCALE GENOMIC DNA]</scope>
    <source>
        <strain evidence="2 3">CDVBN10</strain>
    </source>
</reference>
<protein>
    <submittedName>
        <fullName evidence="2">Uncharacterized protein</fullName>
    </submittedName>
</protein>
<organism evidence="2 3">
    <name type="scientific">Pseudomonas brassicacearum subsp. neoaurantiaca</name>
    <dbReference type="NCBI Taxonomy" id="494916"/>
    <lineage>
        <taxon>Bacteria</taxon>
        <taxon>Pseudomonadati</taxon>
        <taxon>Pseudomonadota</taxon>
        <taxon>Gammaproteobacteria</taxon>
        <taxon>Pseudomonadales</taxon>
        <taxon>Pseudomonadaceae</taxon>
        <taxon>Pseudomonas</taxon>
    </lineage>
</organism>
<dbReference type="AlphaFoldDB" id="A0A7V8UGR9"/>
<proteinExistence type="predicted"/>
<accession>A0A7V8UGR9</accession>
<name>A0A7V8UGR9_9PSED</name>
<dbReference type="Proteomes" id="UP000572407">
    <property type="component" value="Unassembled WGS sequence"/>
</dbReference>
<comment type="caution">
    <text evidence="2">The sequence shown here is derived from an EMBL/GenBank/DDBJ whole genome shotgun (WGS) entry which is preliminary data.</text>
</comment>
<evidence type="ECO:0000313" key="2">
    <source>
        <dbReference type="EMBL" id="MBA1381251.1"/>
    </source>
</evidence>
<feature type="region of interest" description="Disordered" evidence="1">
    <location>
        <begin position="57"/>
        <end position="86"/>
    </location>
</feature>
<sequence>MGQRACVAIVHGGRGVRIGDSIAAPGRVRGDADCLKDKSDLWRGSLLPFGCAATAKAGTASPEASDRSSGSKLPRHKGGLPEKQNL</sequence>